<sequence>MLRTDKLVLVIIIRSRTSQTTARTLKRFTALVKDTRVFRDIFTFLVMDWQDF</sequence>
<proteinExistence type="predicted"/>
<dbReference type="EMBL" id="VSRR010001468">
    <property type="protein sequence ID" value="MPC25470.1"/>
    <property type="molecule type" value="Genomic_DNA"/>
</dbReference>
<reference evidence="1 2" key="1">
    <citation type="submission" date="2019-05" db="EMBL/GenBank/DDBJ databases">
        <title>Another draft genome of Portunus trituberculatus and its Hox gene families provides insights of decapod evolution.</title>
        <authorList>
            <person name="Jeong J.-H."/>
            <person name="Song I."/>
            <person name="Kim S."/>
            <person name="Choi T."/>
            <person name="Kim D."/>
            <person name="Ryu S."/>
            <person name="Kim W."/>
        </authorList>
    </citation>
    <scope>NUCLEOTIDE SEQUENCE [LARGE SCALE GENOMIC DNA]</scope>
    <source>
        <tissue evidence="1">Muscle</tissue>
    </source>
</reference>
<organism evidence="1 2">
    <name type="scientific">Portunus trituberculatus</name>
    <name type="common">Swimming crab</name>
    <name type="synonym">Neptunus trituberculatus</name>
    <dbReference type="NCBI Taxonomy" id="210409"/>
    <lineage>
        <taxon>Eukaryota</taxon>
        <taxon>Metazoa</taxon>
        <taxon>Ecdysozoa</taxon>
        <taxon>Arthropoda</taxon>
        <taxon>Crustacea</taxon>
        <taxon>Multicrustacea</taxon>
        <taxon>Malacostraca</taxon>
        <taxon>Eumalacostraca</taxon>
        <taxon>Eucarida</taxon>
        <taxon>Decapoda</taxon>
        <taxon>Pleocyemata</taxon>
        <taxon>Brachyura</taxon>
        <taxon>Eubrachyura</taxon>
        <taxon>Portunoidea</taxon>
        <taxon>Portunidae</taxon>
        <taxon>Portuninae</taxon>
        <taxon>Portunus</taxon>
    </lineage>
</organism>
<evidence type="ECO:0000313" key="1">
    <source>
        <dbReference type="EMBL" id="MPC25470.1"/>
    </source>
</evidence>
<name>A0A5B7DVE8_PORTR</name>
<protein>
    <submittedName>
        <fullName evidence="1">Uncharacterized protein</fullName>
    </submittedName>
</protein>
<dbReference type="AlphaFoldDB" id="A0A5B7DVE8"/>
<dbReference type="Proteomes" id="UP000324222">
    <property type="component" value="Unassembled WGS sequence"/>
</dbReference>
<comment type="caution">
    <text evidence="1">The sequence shown here is derived from an EMBL/GenBank/DDBJ whole genome shotgun (WGS) entry which is preliminary data.</text>
</comment>
<accession>A0A5B7DVE8</accession>
<gene>
    <name evidence="1" type="ORF">E2C01_018587</name>
</gene>
<keyword evidence="2" id="KW-1185">Reference proteome</keyword>
<evidence type="ECO:0000313" key="2">
    <source>
        <dbReference type="Proteomes" id="UP000324222"/>
    </source>
</evidence>